<gene>
    <name evidence="9" type="ORF">ERUC_LOCUS44850</name>
</gene>
<dbReference type="InterPro" id="IPR050777">
    <property type="entry name" value="SET2_Histone-Lys_MeTrsfase"/>
</dbReference>
<dbReference type="InterPro" id="IPR006560">
    <property type="entry name" value="AWS_dom"/>
</dbReference>
<evidence type="ECO:0000256" key="6">
    <source>
        <dbReference type="ARBA" id="ARBA00022691"/>
    </source>
</evidence>
<organism evidence="9 10">
    <name type="scientific">Eruca vesicaria subsp. sativa</name>
    <name type="common">Garden rocket</name>
    <name type="synonym">Eruca sativa</name>
    <dbReference type="NCBI Taxonomy" id="29727"/>
    <lineage>
        <taxon>Eukaryota</taxon>
        <taxon>Viridiplantae</taxon>
        <taxon>Streptophyta</taxon>
        <taxon>Embryophyta</taxon>
        <taxon>Tracheophyta</taxon>
        <taxon>Spermatophyta</taxon>
        <taxon>Magnoliopsida</taxon>
        <taxon>eudicotyledons</taxon>
        <taxon>Gunneridae</taxon>
        <taxon>Pentapetalae</taxon>
        <taxon>rosids</taxon>
        <taxon>malvids</taxon>
        <taxon>Brassicales</taxon>
        <taxon>Brassicaceae</taxon>
        <taxon>Brassiceae</taxon>
        <taxon>Eruca</taxon>
    </lineage>
</organism>
<comment type="caution">
    <text evidence="9">The sequence shown here is derived from an EMBL/GenBank/DDBJ whole genome shotgun (WGS) entry which is preliminary data.</text>
</comment>
<keyword evidence="7" id="KW-0539">Nucleus</keyword>
<accession>A0ABC8M860</accession>
<dbReference type="PANTHER" id="PTHR22884">
    <property type="entry name" value="SET DOMAIN PROTEINS"/>
    <property type="match status" value="1"/>
</dbReference>
<protein>
    <recommendedName>
        <fullName evidence="8">AWS domain-containing protein</fullName>
    </recommendedName>
</protein>
<evidence type="ECO:0000256" key="7">
    <source>
        <dbReference type="ARBA" id="ARBA00023242"/>
    </source>
</evidence>
<dbReference type="EMBL" id="CAKOAT010995557">
    <property type="protein sequence ID" value="CAH8392367.1"/>
    <property type="molecule type" value="Genomic_DNA"/>
</dbReference>
<dbReference type="PROSITE" id="PS51215">
    <property type="entry name" value="AWS"/>
    <property type="match status" value="1"/>
</dbReference>
<evidence type="ECO:0000256" key="2">
    <source>
        <dbReference type="ARBA" id="ARBA00004286"/>
    </source>
</evidence>
<evidence type="ECO:0000313" key="10">
    <source>
        <dbReference type="Proteomes" id="UP001642260"/>
    </source>
</evidence>
<evidence type="ECO:0000256" key="5">
    <source>
        <dbReference type="ARBA" id="ARBA00022679"/>
    </source>
</evidence>
<dbReference type="AlphaFoldDB" id="A0ABC8M860"/>
<dbReference type="PROSITE" id="PS51578">
    <property type="entry name" value="SAM_MT43_SET2_2"/>
    <property type="match status" value="1"/>
</dbReference>
<evidence type="ECO:0000259" key="8">
    <source>
        <dbReference type="PROSITE" id="PS51215"/>
    </source>
</evidence>
<dbReference type="GO" id="GO:0008168">
    <property type="term" value="F:methyltransferase activity"/>
    <property type="evidence" value="ECO:0007669"/>
    <property type="project" value="UniProtKB-KW"/>
</dbReference>
<comment type="subcellular location">
    <subcellularLocation>
        <location evidence="2">Chromosome</location>
    </subcellularLocation>
    <subcellularLocation>
        <location evidence="1">Nucleus</location>
    </subcellularLocation>
</comment>
<dbReference type="Gene3D" id="2.170.270.10">
    <property type="entry name" value="SET domain"/>
    <property type="match status" value="1"/>
</dbReference>
<dbReference type="GO" id="GO:0032259">
    <property type="term" value="P:methylation"/>
    <property type="evidence" value="ECO:0007669"/>
    <property type="project" value="UniProtKB-KW"/>
</dbReference>
<dbReference type="SUPFAM" id="SSF82199">
    <property type="entry name" value="SET domain"/>
    <property type="match status" value="1"/>
</dbReference>
<keyword evidence="5" id="KW-0808">Transferase</keyword>
<dbReference type="GO" id="GO:0005634">
    <property type="term" value="C:nucleus"/>
    <property type="evidence" value="ECO:0007669"/>
    <property type="project" value="UniProtKB-SubCell"/>
</dbReference>
<dbReference type="GO" id="GO:0005694">
    <property type="term" value="C:chromosome"/>
    <property type="evidence" value="ECO:0007669"/>
    <property type="project" value="UniProtKB-SubCell"/>
</dbReference>
<name>A0ABC8M860_ERUVS</name>
<evidence type="ECO:0000313" key="9">
    <source>
        <dbReference type="EMBL" id="CAH8392367.1"/>
    </source>
</evidence>
<keyword evidence="6" id="KW-0949">S-adenosyl-L-methionine</keyword>
<feature type="domain" description="AWS" evidence="8">
    <location>
        <begin position="96"/>
        <end position="139"/>
    </location>
</feature>
<dbReference type="Proteomes" id="UP001642260">
    <property type="component" value="Unassembled WGS sequence"/>
</dbReference>
<sequence>MAVCKVPNGGSRQACSMAKRDHLKDQLGRAVCWRHSTDWRLDTKEVFCQLPLPYVEEEFKIDLTWKESVAKDDLPPYVHIRRNIYLGKKKRDNANDGVGCTNCGPTCCRGCVCRVQCVSCSKRCGCPETCGNRPFRKDKKIKIVKIKLAAESIYKEDFIVEYIGEVISDAQCEQRLWDMKHKRMKDFYMCEIQKTSQLMLPSKETLLTFYITAATQILFWGSGKA</sequence>
<evidence type="ECO:0000256" key="4">
    <source>
        <dbReference type="ARBA" id="ARBA00022603"/>
    </source>
</evidence>
<evidence type="ECO:0000256" key="1">
    <source>
        <dbReference type="ARBA" id="ARBA00004123"/>
    </source>
</evidence>
<proteinExistence type="predicted"/>
<keyword evidence="3" id="KW-0158">Chromosome</keyword>
<dbReference type="InterPro" id="IPR046341">
    <property type="entry name" value="SET_dom_sf"/>
</dbReference>
<evidence type="ECO:0000256" key="3">
    <source>
        <dbReference type="ARBA" id="ARBA00022454"/>
    </source>
</evidence>
<keyword evidence="4" id="KW-0489">Methyltransferase</keyword>
<keyword evidence="10" id="KW-1185">Reference proteome</keyword>
<dbReference type="InterPro" id="IPR025787">
    <property type="entry name" value="Hist-Lys_N-MeTrfase_SET2_plant"/>
</dbReference>
<reference evidence="9 10" key="1">
    <citation type="submission" date="2022-03" db="EMBL/GenBank/DDBJ databases">
        <authorList>
            <person name="Macdonald S."/>
            <person name="Ahmed S."/>
            <person name="Newling K."/>
        </authorList>
    </citation>
    <scope>NUCLEOTIDE SEQUENCE [LARGE SCALE GENOMIC DNA]</scope>
</reference>